<accession>A0A2P8DR34</accession>
<dbReference type="GO" id="GO:0043720">
    <property type="term" value="F:3-keto-5-aminohexanoate cleavage activity"/>
    <property type="evidence" value="ECO:0007669"/>
    <property type="project" value="InterPro"/>
</dbReference>
<dbReference type="EMBL" id="PYGA01000003">
    <property type="protein sequence ID" value="PSK99682.1"/>
    <property type="molecule type" value="Genomic_DNA"/>
</dbReference>
<dbReference type="RefSeq" id="WP_106582118.1">
    <property type="nucleotide sequence ID" value="NZ_PYGA01000003.1"/>
</dbReference>
<gene>
    <name evidence="1" type="ORF">CLV63_103409</name>
</gene>
<proteinExistence type="predicted"/>
<dbReference type="PANTHER" id="PTHR37418:SF1">
    <property type="entry name" value="3-KETO-5-AMINOHEXANOATE CLEAVAGE PROTEIN"/>
    <property type="match status" value="1"/>
</dbReference>
<comment type="caution">
    <text evidence="1">The sequence shown here is derived from an EMBL/GenBank/DDBJ whole genome shotgun (WGS) entry which is preliminary data.</text>
</comment>
<organism evidence="1 2">
    <name type="scientific">Murinocardiopsis flavida</name>
    <dbReference type="NCBI Taxonomy" id="645275"/>
    <lineage>
        <taxon>Bacteria</taxon>
        <taxon>Bacillati</taxon>
        <taxon>Actinomycetota</taxon>
        <taxon>Actinomycetes</taxon>
        <taxon>Streptosporangiales</taxon>
        <taxon>Nocardiopsidaceae</taxon>
        <taxon>Murinocardiopsis</taxon>
    </lineage>
</organism>
<dbReference type="InterPro" id="IPR013785">
    <property type="entry name" value="Aldolase_TIM"/>
</dbReference>
<dbReference type="SUPFAM" id="SSF51391">
    <property type="entry name" value="Thiamin phosphate synthase"/>
    <property type="match status" value="1"/>
</dbReference>
<dbReference type="Proteomes" id="UP000240542">
    <property type="component" value="Unassembled WGS sequence"/>
</dbReference>
<dbReference type="Gene3D" id="3.20.20.70">
    <property type="entry name" value="Aldolase class I"/>
    <property type="match status" value="1"/>
</dbReference>
<name>A0A2P8DR34_9ACTN</name>
<dbReference type="Pfam" id="PF05853">
    <property type="entry name" value="BKACE"/>
    <property type="match status" value="1"/>
</dbReference>
<reference evidence="1 2" key="1">
    <citation type="submission" date="2018-03" db="EMBL/GenBank/DDBJ databases">
        <title>Genomic Encyclopedia of Archaeal and Bacterial Type Strains, Phase II (KMG-II): from individual species to whole genera.</title>
        <authorList>
            <person name="Goeker M."/>
        </authorList>
    </citation>
    <scope>NUCLEOTIDE SEQUENCE [LARGE SCALE GENOMIC DNA]</scope>
    <source>
        <strain evidence="1 2">DSM 45312</strain>
    </source>
</reference>
<evidence type="ECO:0000313" key="2">
    <source>
        <dbReference type="Proteomes" id="UP000240542"/>
    </source>
</evidence>
<dbReference type="PANTHER" id="PTHR37418">
    <property type="entry name" value="3-KETO-5-AMINOHEXANOATE CLEAVAGE ENZYME-RELATED"/>
    <property type="match status" value="1"/>
</dbReference>
<keyword evidence="2" id="KW-1185">Reference proteome</keyword>
<sequence>MRIEACLNGDRRPGSHPALPVSPDQLAADARAVVAAGAAAVHIHPRDARGRESLEPQVIAPVLDRIRAAVPDVPISVTTALSAEPDPWRRFDLVQRWGALPDSVTVNLHEPGSVEVARLLIDRRVGVEAGVWTVESARILLASGLVAGFARVLLEPMQRTVADAVANADRIEELLDQSAPDLPRLLHGTDDTAWPVLDAAVGRGHDIRIGLEDTLQTPEGGEAADNAALVAHAVRRLRAAA</sequence>
<protein>
    <submittedName>
        <fullName evidence="1">Uncharacterized protein (DUF849 family)</fullName>
    </submittedName>
</protein>
<evidence type="ECO:0000313" key="1">
    <source>
        <dbReference type="EMBL" id="PSK99682.1"/>
    </source>
</evidence>
<dbReference type="InterPro" id="IPR036206">
    <property type="entry name" value="ThiamineP_synth_sf"/>
</dbReference>
<dbReference type="OrthoDB" id="3424160at2"/>
<dbReference type="AlphaFoldDB" id="A0A2P8DR34"/>
<dbReference type="InterPro" id="IPR008567">
    <property type="entry name" value="BKACE"/>
</dbReference>